<organism evidence="2 3">
    <name type="scientific">Cladophialophora immunda</name>
    <dbReference type="NCBI Taxonomy" id="569365"/>
    <lineage>
        <taxon>Eukaryota</taxon>
        <taxon>Fungi</taxon>
        <taxon>Dikarya</taxon>
        <taxon>Ascomycota</taxon>
        <taxon>Pezizomycotina</taxon>
        <taxon>Eurotiomycetes</taxon>
        <taxon>Chaetothyriomycetidae</taxon>
        <taxon>Chaetothyriales</taxon>
        <taxon>Herpotrichiellaceae</taxon>
        <taxon>Cladophialophora</taxon>
    </lineage>
</organism>
<sequence length="371" mass="41287">MASMPDTSAGALLASLNHVPRPEVQEYVRAMYTERPDTVMLLVGWHGPDPYFCLYVPIPVLQGVSGILGSDGPPPSTGPQTVSPYTLHFRHQDAQAAVVFALWLGLHQTSDPAVYEAFDGVLRSKFEGVRGLFADCWEIADQFESPPFMNYLTTTMVKVAGDDFEVLIAEADRFAHLSYTGATIVSAMIENLAWVFVEHDLGLRQMLREWMRHPGLMNGSPPLLLDFLAAVEDMTGLKDRGLPYHPLDRLCWKWHLHRSMEERQACPDFDATIDTVLYANVDEYDDPSGGDEDDHGGDGGDDGDDGDDDEKEAEHGDPNPRSKSSHTNTRPEYHPGWAQERMEGRRTRASRRPKRKAESAGLDDGDDGDTE</sequence>
<proteinExistence type="predicted"/>
<feature type="region of interest" description="Disordered" evidence="1">
    <location>
        <begin position="282"/>
        <end position="371"/>
    </location>
</feature>
<dbReference type="EMBL" id="KN847041">
    <property type="protein sequence ID" value="KIW31038.1"/>
    <property type="molecule type" value="Genomic_DNA"/>
</dbReference>
<feature type="compositionally biased region" description="Acidic residues" evidence="1">
    <location>
        <begin position="282"/>
        <end position="311"/>
    </location>
</feature>
<evidence type="ECO:0000256" key="1">
    <source>
        <dbReference type="SAM" id="MobiDB-lite"/>
    </source>
</evidence>
<keyword evidence="3" id="KW-1185">Reference proteome</keyword>
<evidence type="ECO:0000313" key="3">
    <source>
        <dbReference type="Proteomes" id="UP000054466"/>
    </source>
</evidence>
<protein>
    <submittedName>
        <fullName evidence="2">Uncharacterized protein</fullName>
    </submittedName>
</protein>
<dbReference type="OrthoDB" id="4159843at2759"/>
<dbReference type="AlphaFoldDB" id="A0A0D2CIV3"/>
<dbReference type="Proteomes" id="UP000054466">
    <property type="component" value="Unassembled WGS sequence"/>
</dbReference>
<dbReference type="HOGENOM" id="CLU_745970_0_0_1"/>
<name>A0A0D2CIV3_9EURO</name>
<feature type="compositionally biased region" description="Acidic residues" evidence="1">
    <location>
        <begin position="361"/>
        <end position="371"/>
    </location>
</feature>
<dbReference type="VEuPathDB" id="FungiDB:PV07_02722"/>
<feature type="compositionally biased region" description="Polar residues" evidence="1">
    <location>
        <begin position="321"/>
        <end position="330"/>
    </location>
</feature>
<dbReference type="RefSeq" id="XP_016251254.1">
    <property type="nucleotide sequence ID" value="XM_016389352.1"/>
</dbReference>
<reference evidence="2 3" key="1">
    <citation type="submission" date="2015-01" db="EMBL/GenBank/DDBJ databases">
        <title>The Genome Sequence of Cladophialophora immunda CBS83496.</title>
        <authorList>
            <consortium name="The Broad Institute Genomics Platform"/>
            <person name="Cuomo C."/>
            <person name="de Hoog S."/>
            <person name="Gorbushina A."/>
            <person name="Stielow B."/>
            <person name="Teixiera M."/>
            <person name="Abouelleil A."/>
            <person name="Chapman S.B."/>
            <person name="Priest M."/>
            <person name="Young S.K."/>
            <person name="Wortman J."/>
            <person name="Nusbaum C."/>
            <person name="Birren B."/>
        </authorList>
    </citation>
    <scope>NUCLEOTIDE SEQUENCE [LARGE SCALE GENOMIC DNA]</scope>
    <source>
        <strain evidence="2 3">CBS 83496</strain>
    </source>
</reference>
<evidence type="ECO:0000313" key="2">
    <source>
        <dbReference type="EMBL" id="KIW31038.1"/>
    </source>
</evidence>
<dbReference type="GeneID" id="27341916"/>
<gene>
    <name evidence="2" type="ORF">PV07_02722</name>
</gene>
<accession>A0A0D2CIV3</accession>